<organism evidence="4">
    <name type="scientific">Caenorhabditis remanei</name>
    <name type="common">Caenorhabditis vulgaris</name>
    <dbReference type="NCBI Taxonomy" id="31234"/>
    <lineage>
        <taxon>Eukaryota</taxon>
        <taxon>Metazoa</taxon>
        <taxon>Ecdysozoa</taxon>
        <taxon>Nematoda</taxon>
        <taxon>Chromadorea</taxon>
        <taxon>Rhabditida</taxon>
        <taxon>Rhabditina</taxon>
        <taxon>Rhabditomorpha</taxon>
        <taxon>Rhabditoidea</taxon>
        <taxon>Rhabditidae</taxon>
        <taxon>Peloderinae</taxon>
        <taxon>Caenorhabditis</taxon>
    </lineage>
</organism>
<dbReference type="Proteomes" id="UP000008281">
    <property type="component" value="Unassembled WGS sequence"/>
</dbReference>
<dbReference type="HOGENOM" id="CLU_1166754_0_0_1"/>
<dbReference type="eggNOG" id="KOG0092">
    <property type="taxonomic scope" value="Eukaryota"/>
</dbReference>
<dbReference type="CTD" id="9809670"/>
<evidence type="ECO:0000313" key="3">
    <source>
        <dbReference type="EMBL" id="EFO96688.1"/>
    </source>
</evidence>
<comment type="similarity">
    <text evidence="1">Belongs to the small GTPase superfamily. Rab family.</text>
</comment>
<protein>
    <submittedName>
        <fullName evidence="3">Uncharacterized protein</fullName>
    </submittedName>
</protein>
<dbReference type="SMART" id="SM00175">
    <property type="entry name" value="RAB"/>
    <property type="match status" value="1"/>
</dbReference>
<evidence type="ECO:0000256" key="2">
    <source>
        <dbReference type="ARBA" id="ARBA00022741"/>
    </source>
</evidence>
<name>E3MA05_CAERE</name>
<proteinExistence type="inferred from homology"/>
<dbReference type="OMA" id="QGFSCFE"/>
<dbReference type="FunCoup" id="E3MA05">
    <property type="interactions" value="1"/>
</dbReference>
<keyword evidence="4" id="KW-1185">Reference proteome</keyword>
<evidence type="ECO:0000256" key="1">
    <source>
        <dbReference type="ARBA" id="ARBA00006270"/>
    </source>
</evidence>
<evidence type="ECO:0000313" key="4">
    <source>
        <dbReference type="Proteomes" id="UP000008281"/>
    </source>
</evidence>
<dbReference type="InterPro" id="IPR027417">
    <property type="entry name" value="P-loop_NTPase"/>
</dbReference>
<sequence length="235" mass="27230">MYFITLPNIPYEEKKIQEPPRRCKVIIVGAKEVGKSAFIERLEFGRFNEEKSKEKLYRVVSKTIFGQTLTVELVERDLEQFSNDTHGMKQQEMRDVDAMIMFYATDDSQSFNLIKENLLSVQRKIPPHASITIVGSKADVKEMTVDWHDVDTFAESQGFSCFETSSKSGVNVEIILQDILEAVFEKRFSTDEEDVLIDQPVYASTILTSRTEEQPQVNGYCWIPRIPLFSYFRRE</sequence>
<dbReference type="GO" id="GO:0005525">
    <property type="term" value="F:GTP binding"/>
    <property type="evidence" value="ECO:0007669"/>
    <property type="project" value="InterPro"/>
</dbReference>
<dbReference type="STRING" id="31234.E3MA05"/>
<dbReference type="InParanoid" id="E3MA05"/>
<gene>
    <name evidence="3" type="ORF">CRE_17073</name>
</gene>
<dbReference type="GO" id="GO:0003924">
    <property type="term" value="F:GTPase activity"/>
    <property type="evidence" value="ECO:0007669"/>
    <property type="project" value="InterPro"/>
</dbReference>
<dbReference type="InterPro" id="IPR001806">
    <property type="entry name" value="Small_GTPase"/>
</dbReference>
<dbReference type="GeneID" id="9809670"/>
<accession>E3MA05</accession>
<dbReference type="Pfam" id="PF00071">
    <property type="entry name" value="Ras"/>
    <property type="match status" value="1"/>
</dbReference>
<dbReference type="PROSITE" id="PS51421">
    <property type="entry name" value="RAS"/>
    <property type="match status" value="1"/>
</dbReference>
<dbReference type="OrthoDB" id="28357at2759"/>
<dbReference type="PRINTS" id="PR00449">
    <property type="entry name" value="RASTRNSFRMNG"/>
</dbReference>
<dbReference type="SMART" id="SM00173">
    <property type="entry name" value="RAS"/>
    <property type="match status" value="1"/>
</dbReference>
<dbReference type="EMBL" id="DS268431">
    <property type="protein sequence ID" value="EFO96688.1"/>
    <property type="molecule type" value="Genomic_DNA"/>
</dbReference>
<dbReference type="AlphaFoldDB" id="E3MA05"/>
<dbReference type="KEGG" id="crq:GCK72_022264"/>
<keyword evidence="2" id="KW-0547">Nucleotide-binding</keyword>
<dbReference type="PROSITE" id="PS51419">
    <property type="entry name" value="RAB"/>
    <property type="match status" value="1"/>
</dbReference>
<dbReference type="PANTHER" id="PTHR47978">
    <property type="match status" value="1"/>
</dbReference>
<dbReference type="RefSeq" id="XP_003106848.2">
    <property type="nucleotide sequence ID" value="XM_003106800.2"/>
</dbReference>
<dbReference type="Gene3D" id="3.40.50.300">
    <property type="entry name" value="P-loop containing nucleotide triphosphate hydrolases"/>
    <property type="match status" value="1"/>
</dbReference>
<reference evidence="3" key="1">
    <citation type="submission" date="2007-07" db="EMBL/GenBank/DDBJ databases">
        <title>PCAP assembly of the Caenorhabditis remanei genome.</title>
        <authorList>
            <consortium name="The Caenorhabditis remanei Sequencing Consortium"/>
            <person name="Wilson R.K."/>
        </authorList>
    </citation>
    <scope>NUCLEOTIDE SEQUENCE [LARGE SCALE GENOMIC DNA]</scope>
    <source>
        <strain evidence="3">PB4641</strain>
    </source>
</reference>
<dbReference type="SUPFAM" id="SSF52540">
    <property type="entry name" value="P-loop containing nucleoside triphosphate hydrolases"/>
    <property type="match status" value="1"/>
</dbReference>